<keyword evidence="2" id="KW-1185">Reference proteome</keyword>
<comment type="caution">
    <text evidence="1">The sequence shown here is derived from an EMBL/GenBank/DDBJ whole genome shotgun (WGS) entry which is preliminary data.</text>
</comment>
<evidence type="ECO:0000313" key="1">
    <source>
        <dbReference type="EMBL" id="GAA4319972.1"/>
    </source>
</evidence>
<dbReference type="EMBL" id="BAABFT010000004">
    <property type="protein sequence ID" value="GAA4319972.1"/>
    <property type="molecule type" value="Genomic_DNA"/>
</dbReference>
<protein>
    <recommendedName>
        <fullName evidence="3">Peptidase</fullName>
    </recommendedName>
</protein>
<gene>
    <name evidence="1" type="ORF">GCM10023149_18980</name>
</gene>
<name>A0ABP8G9Y8_9SPHI</name>
<dbReference type="RefSeq" id="WP_345210811.1">
    <property type="nucleotide sequence ID" value="NZ_BAABFT010000004.1"/>
</dbReference>
<reference evidence="2" key="1">
    <citation type="journal article" date="2019" name="Int. J. Syst. Evol. Microbiol.">
        <title>The Global Catalogue of Microorganisms (GCM) 10K type strain sequencing project: providing services to taxonomists for standard genome sequencing and annotation.</title>
        <authorList>
            <consortium name="The Broad Institute Genomics Platform"/>
            <consortium name="The Broad Institute Genome Sequencing Center for Infectious Disease"/>
            <person name="Wu L."/>
            <person name="Ma J."/>
        </authorList>
    </citation>
    <scope>NUCLEOTIDE SEQUENCE [LARGE SCALE GENOMIC DNA]</scope>
    <source>
        <strain evidence="2">JCM 17705</strain>
    </source>
</reference>
<dbReference type="Proteomes" id="UP001500582">
    <property type="component" value="Unassembled WGS sequence"/>
</dbReference>
<accession>A0ABP8G9Y8</accession>
<proteinExistence type="predicted"/>
<sequence>MTIIKSAALAALIIGEVFISCSKDKARPSDNINPPNPIDTIKTPVEAEAAPPERWKEHWFEHNQNLTRVYYDSVVAVYYDSDVKRSITWPYKVMGDVWRYTKKTYGDFGTGKRLYVIFHAGKYSGGHPASYFDASHDNRNVVDMGSSDFNAWQNPTGTDIAIPIHEVGHIVEGASKGIKNSPSFPLWGDSKWMEIYIYDVLLALDKKAEADKIYNEMQTQTDDFPRAGSQWFKNWFYPIYSKYGGATVLNKYFVLLAANFPKNGKEYSRDLNWGEFIHFWSGAAGVNLKEQATIAFGWPDEWETQFKQAQKDFPNVKY</sequence>
<evidence type="ECO:0008006" key="3">
    <source>
        <dbReference type="Google" id="ProtNLM"/>
    </source>
</evidence>
<evidence type="ECO:0000313" key="2">
    <source>
        <dbReference type="Proteomes" id="UP001500582"/>
    </source>
</evidence>
<organism evidence="1 2">
    <name type="scientific">Mucilaginibacter gynuensis</name>
    <dbReference type="NCBI Taxonomy" id="1302236"/>
    <lineage>
        <taxon>Bacteria</taxon>
        <taxon>Pseudomonadati</taxon>
        <taxon>Bacteroidota</taxon>
        <taxon>Sphingobacteriia</taxon>
        <taxon>Sphingobacteriales</taxon>
        <taxon>Sphingobacteriaceae</taxon>
        <taxon>Mucilaginibacter</taxon>
    </lineage>
</organism>